<comment type="caution">
    <text evidence="2">The sequence shown here is derived from an EMBL/GenBank/DDBJ whole genome shotgun (WGS) entry which is preliminary data.</text>
</comment>
<accession>X0R896</accession>
<feature type="transmembrane region" description="Helical" evidence="1">
    <location>
        <begin position="57"/>
        <end position="82"/>
    </location>
</feature>
<dbReference type="Proteomes" id="UP000019491">
    <property type="component" value="Unassembled WGS sequence"/>
</dbReference>
<keyword evidence="1" id="KW-0812">Transmembrane</keyword>
<keyword evidence="1" id="KW-1133">Transmembrane helix</keyword>
<dbReference type="AlphaFoldDB" id="X0R896"/>
<reference evidence="2 3" key="1">
    <citation type="submission" date="2014-02" db="EMBL/GenBank/DDBJ databases">
        <title>Whole genome shotgun sequence of Rhodococcus wratislaviensis NBRC 100605.</title>
        <authorList>
            <person name="Hosoyama A."/>
            <person name="Tsuchikane K."/>
            <person name="Yoshida I."/>
            <person name="Ohji S."/>
            <person name="Ichikawa N."/>
            <person name="Yamazoe A."/>
            <person name="Fujita N."/>
        </authorList>
    </citation>
    <scope>NUCLEOTIDE SEQUENCE [LARGE SCALE GENOMIC DNA]</scope>
    <source>
        <strain evidence="2 3">NBRC 100605</strain>
    </source>
</reference>
<gene>
    <name evidence="2" type="ORF">RW1_038_01270</name>
</gene>
<organism evidence="2 3">
    <name type="scientific">Rhodococcus wratislaviensis NBRC 100605</name>
    <dbReference type="NCBI Taxonomy" id="1219028"/>
    <lineage>
        <taxon>Bacteria</taxon>
        <taxon>Bacillati</taxon>
        <taxon>Actinomycetota</taxon>
        <taxon>Actinomycetes</taxon>
        <taxon>Mycobacteriales</taxon>
        <taxon>Nocardiaceae</taxon>
        <taxon>Rhodococcus</taxon>
    </lineage>
</organism>
<evidence type="ECO:0000313" key="3">
    <source>
        <dbReference type="Proteomes" id="UP000019491"/>
    </source>
</evidence>
<proteinExistence type="predicted"/>
<sequence>MVAFDETDLGIEAPERTNICAIVALFCALTGLFVPALVFGAIGYVETGGREHETGSGLAVAALILGAIELVAVVLTAVIVLASMR</sequence>
<evidence type="ECO:0008006" key="4">
    <source>
        <dbReference type="Google" id="ProtNLM"/>
    </source>
</evidence>
<protein>
    <recommendedName>
        <fullName evidence="4">DUF4190 domain-containing protein</fullName>
    </recommendedName>
</protein>
<dbReference type="EMBL" id="BAWF01000038">
    <property type="protein sequence ID" value="GAF47205.1"/>
    <property type="molecule type" value="Genomic_DNA"/>
</dbReference>
<keyword evidence="1" id="KW-0472">Membrane</keyword>
<feature type="transmembrane region" description="Helical" evidence="1">
    <location>
        <begin position="21"/>
        <end position="45"/>
    </location>
</feature>
<keyword evidence="3" id="KW-1185">Reference proteome</keyword>
<evidence type="ECO:0000313" key="2">
    <source>
        <dbReference type="EMBL" id="GAF47205.1"/>
    </source>
</evidence>
<name>X0R896_RHOWR</name>
<evidence type="ECO:0000256" key="1">
    <source>
        <dbReference type="SAM" id="Phobius"/>
    </source>
</evidence>
<dbReference type="OrthoDB" id="4484722at2"/>